<keyword evidence="2" id="KW-1185">Reference proteome</keyword>
<gene>
    <name evidence="1" type="ORF">SAMN05216456_1571</name>
</gene>
<reference evidence="1 2" key="1">
    <citation type="submission" date="2016-10" db="EMBL/GenBank/DDBJ databases">
        <authorList>
            <person name="de Groot N.N."/>
        </authorList>
    </citation>
    <scope>NUCLEOTIDE SEQUENCE [LARGE SCALE GENOMIC DNA]</scope>
    <source>
        <strain evidence="1 2">IPL20</strain>
    </source>
</reference>
<organism evidence="1 2">
    <name type="scientific">Devosia crocina</name>
    <dbReference type="NCBI Taxonomy" id="429728"/>
    <lineage>
        <taxon>Bacteria</taxon>
        <taxon>Pseudomonadati</taxon>
        <taxon>Pseudomonadota</taxon>
        <taxon>Alphaproteobacteria</taxon>
        <taxon>Hyphomicrobiales</taxon>
        <taxon>Devosiaceae</taxon>
        <taxon>Devosia</taxon>
    </lineage>
</organism>
<accession>A0A1I7NC03</accession>
<evidence type="ECO:0000313" key="2">
    <source>
        <dbReference type="Proteomes" id="UP000199074"/>
    </source>
</evidence>
<proteinExistence type="predicted"/>
<dbReference type="EMBL" id="FPCK01000001">
    <property type="protein sequence ID" value="SFV32210.1"/>
    <property type="molecule type" value="Genomic_DNA"/>
</dbReference>
<name>A0A1I7NC03_9HYPH</name>
<dbReference type="AlphaFoldDB" id="A0A1I7NC03"/>
<protein>
    <submittedName>
        <fullName evidence="1">Uncharacterized protein</fullName>
    </submittedName>
</protein>
<evidence type="ECO:0000313" key="1">
    <source>
        <dbReference type="EMBL" id="SFV32210.1"/>
    </source>
</evidence>
<dbReference type="Proteomes" id="UP000199074">
    <property type="component" value="Unassembled WGS sequence"/>
</dbReference>
<sequence length="55" mass="6430">MIRVPNFPPKPEPLMDDLLRAVNVTEEERQEMRREILEDIARERGKDADEAGKPK</sequence>